<organism evidence="3">
    <name type="scientific">Rhipicephalus appendiculatus</name>
    <name type="common">Brown ear tick</name>
    <dbReference type="NCBI Taxonomy" id="34631"/>
    <lineage>
        <taxon>Eukaryota</taxon>
        <taxon>Metazoa</taxon>
        <taxon>Ecdysozoa</taxon>
        <taxon>Arthropoda</taxon>
        <taxon>Chelicerata</taxon>
        <taxon>Arachnida</taxon>
        <taxon>Acari</taxon>
        <taxon>Parasitiformes</taxon>
        <taxon>Ixodida</taxon>
        <taxon>Ixodoidea</taxon>
        <taxon>Ixodidae</taxon>
        <taxon>Rhipicephalinae</taxon>
        <taxon>Rhipicephalus</taxon>
        <taxon>Rhipicephalus</taxon>
    </lineage>
</organism>
<feature type="non-terminal residue" evidence="3">
    <location>
        <position position="503"/>
    </location>
</feature>
<evidence type="ECO:0000259" key="2">
    <source>
        <dbReference type="Pfam" id="PF21599"/>
    </source>
</evidence>
<dbReference type="InterPro" id="IPR040854">
    <property type="entry name" value="ZSWIM9"/>
</dbReference>
<dbReference type="InterPro" id="IPR048325">
    <property type="entry name" value="ZSWIM3_N"/>
</dbReference>
<feature type="non-terminal residue" evidence="3">
    <location>
        <position position="1"/>
    </location>
</feature>
<evidence type="ECO:0000256" key="1">
    <source>
        <dbReference type="SAM" id="MobiDB-lite"/>
    </source>
</evidence>
<sequence>HQLPCPLWRRRRLQWWWSSSDMETANGNNNHGARVDTTAVFLDVFGDRTEFATFDEFSELFVRFEKKSRYIFRVKNSSSVEAENRRRKDKIDAAIKYSGLVLCCVNCGDASKTLKRVQEGDTRQLCDAHIYLRYRSSSRKLAIISSSFVHNHQSQAGNGCFHRKQSVTERIGKPRDGRRKFVRAGDRMGKLTRPILPAPAFEHLVKGSNELTIIPLGAGGLGGHPDLPPPLMLHNHHAEDHALCPQAHPALLSPAQLLLPPGLRSPDNSLMLFPRGPMKMDVPVMDGFCRDVKRLREDATGMGTLKESFHVQEKSGEISVCFRIPPYGYKADMGRIFEPECILQCYEDEHHGNSTAKMEEEEEEEDDLDDESGAGGVDRAQDLTVRGGGGTGSSVGPSERKSLLGEVMEKIGLTNIQQYSEAYRQALEESGTLRNAVKQERPGSAAPSSDTSMAENGSDVVGSKSLPHAALDFGGSLLGAFDGDAASKRLKLDLAVAGERDVF</sequence>
<feature type="domain" description="ZSWIM3 N-terminal" evidence="2">
    <location>
        <begin position="50"/>
        <end position="152"/>
    </location>
</feature>
<dbReference type="EMBL" id="GEDV01000463">
    <property type="protein sequence ID" value="JAP88094.1"/>
    <property type="molecule type" value="Transcribed_RNA"/>
</dbReference>
<name>A0A131Z9X6_RHIAP</name>
<feature type="compositionally biased region" description="Polar residues" evidence="1">
    <location>
        <begin position="446"/>
        <end position="455"/>
    </location>
</feature>
<feature type="region of interest" description="Disordered" evidence="1">
    <location>
        <begin position="433"/>
        <end position="465"/>
    </location>
</feature>
<protein>
    <recommendedName>
        <fullName evidence="2">ZSWIM3 N-terminal domain-containing protein</fullName>
    </recommendedName>
</protein>
<reference evidence="3" key="1">
    <citation type="journal article" date="2016" name="Ticks Tick Borne Dis.">
        <title>De novo assembly and annotation of the salivary gland transcriptome of Rhipicephalus appendiculatus male and female ticks during blood feeding.</title>
        <authorList>
            <person name="de Castro M.H."/>
            <person name="de Klerk D."/>
            <person name="Pienaar R."/>
            <person name="Latif A.A."/>
            <person name="Rees D.J."/>
            <person name="Mans B.J."/>
        </authorList>
    </citation>
    <scope>NUCLEOTIDE SEQUENCE</scope>
    <source>
        <tissue evidence="3">Salivary glands</tissue>
    </source>
</reference>
<dbReference type="AlphaFoldDB" id="A0A131Z9X6"/>
<dbReference type="PANTHER" id="PTHR47086:SF4">
    <property type="entry name" value="BTB DOMAIN-CONTAINING PROTEIN"/>
    <property type="match status" value="1"/>
</dbReference>
<accession>A0A131Z9X6</accession>
<feature type="compositionally biased region" description="Acidic residues" evidence="1">
    <location>
        <begin position="359"/>
        <end position="372"/>
    </location>
</feature>
<feature type="region of interest" description="Disordered" evidence="1">
    <location>
        <begin position="352"/>
        <end position="401"/>
    </location>
</feature>
<evidence type="ECO:0000313" key="3">
    <source>
        <dbReference type="EMBL" id="JAP88094.1"/>
    </source>
</evidence>
<proteinExistence type="predicted"/>
<dbReference type="Pfam" id="PF21599">
    <property type="entry name" value="ZSWIM3_N"/>
    <property type="match status" value="1"/>
</dbReference>
<dbReference type="PANTHER" id="PTHR47086">
    <property type="entry name" value="BTB DOMAIN-CONTAINING PROTEIN"/>
    <property type="match status" value="1"/>
</dbReference>